<comment type="caution">
    <text evidence="2">The sequence shown here is derived from an EMBL/GenBank/DDBJ whole genome shotgun (WGS) entry which is preliminary data.</text>
</comment>
<dbReference type="Proteomes" id="UP000586305">
    <property type="component" value="Unassembled WGS sequence"/>
</dbReference>
<organism evidence="2 3">
    <name type="scientific">Pseudoalteromonas caenipelagi</name>
    <dbReference type="NCBI Taxonomy" id="2726988"/>
    <lineage>
        <taxon>Bacteria</taxon>
        <taxon>Pseudomonadati</taxon>
        <taxon>Pseudomonadota</taxon>
        <taxon>Gammaproteobacteria</taxon>
        <taxon>Alteromonadales</taxon>
        <taxon>Pseudoalteromonadaceae</taxon>
        <taxon>Pseudoalteromonas</taxon>
    </lineage>
</organism>
<accession>A0A849V9U2</accession>
<dbReference type="RefSeq" id="WP_171624473.1">
    <property type="nucleotide sequence ID" value="NZ_JABBPG010000001.1"/>
</dbReference>
<protein>
    <recommendedName>
        <fullName evidence="4">Inner membrane protein</fullName>
    </recommendedName>
</protein>
<feature type="transmembrane region" description="Helical" evidence="1">
    <location>
        <begin position="37"/>
        <end position="56"/>
    </location>
</feature>
<evidence type="ECO:0000313" key="2">
    <source>
        <dbReference type="EMBL" id="NOU49393.1"/>
    </source>
</evidence>
<reference evidence="2 3" key="1">
    <citation type="submission" date="2020-04" db="EMBL/GenBank/DDBJ databases">
        <title>Pseudoalteromonas caenipelagi sp. nov., isolated from a tidal flat.</title>
        <authorList>
            <person name="Park S."/>
            <person name="Yoon J.-H."/>
        </authorList>
    </citation>
    <scope>NUCLEOTIDE SEQUENCE [LARGE SCALE GENOMIC DNA]</scope>
    <source>
        <strain evidence="2 3">JBTF-M23</strain>
    </source>
</reference>
<gene>
    <name evidence="2" type="ORF">HG263_02385</name>
</gene>
<proteinExistence type="predicted"/>
<sequence>MGNLFLQERERWWIWFMWGLVGCLLSSFVLSLTHQQIMGFTASSLLVLAVAIWMNYSKRFEFFRAFKVLILIYTFSFLPPLLDALLPIDKLSVAALKGGLVLAFGMLLCIFCAWFARRPKQYY</sequence>
<keyword evidence="1" id="KW-0812">Transmembrane</keyword>
<evidence type="ECO:0000256" key="1">
    <source>
        <dbReference type="SAM" id="Phobius"/>
    </source>
</evidence>
<feature type="transmembrane region" description="Helical" evidence="1">
    <location>
        <begin position="94"/>
        <end position="116"/>
    </location>
</feature>
<evidence type="ECO:0000313" key="3">
    <source>
        <dbReference type="Proteomes" id="UP000586305"/>
    </source>
</evidence>
<dbReference type="AlphaFoldDB" id="A0A849V9U2"/>
<name>A0A849V9U2_9GAMM</name>
<evidence type="ECO:0008006" key="4">
    <source>
        <dbReference type="Google" id="ProtNLM"/>
    </source>
</evidence>
<dbReference type="EMBL" id="JABBPG010000001">
    <property type="protein sequence ID" value="NOU49393.1"/>
    <property type="molecule type" value="Genomic_DNA"/>
</dbReference>
<keyword evidence="1" id="KW-1133">Transmembrane helix</keyword>
<feature type="transmembrane region" description="Helical" evidence="1">
    <location>
        <begin position="12"/>
        <end position="31"/>
    </location>
</feature>
<keyword evidence="3" id="KW-1185">Reference proteome</keyword>
<feature type="transmembrane region" description="Helical" evidence="1">
    <location>
        <begin position="68"/>
        <end position="88"/>
    </location>
</feature>
<keyword evidence="1" id="KW-0472">Membrane</keyword>